<dbReference type="Pfam" id="PF02608">
    <property type="entry name" value="Bmp"/>
    <property type="match status" value="1"/>
</dbReference>
<dbReference type="InterPro" id="IPR044060">
    <property type="entry name" value="Bacterial_rp_domain"/>
</dbReference>
<comment type="subcellular location">
    <subcellularLocation>
        <location evidence="1">Cell membrane</location>
    </subcellularLocation>
</comment>
<organism evidence="9 10">
    <name type="scientific">Candidatus Eubacterium faecipullorum</name>
    <dbReference type="NCBI Taxonomy" id="2838571"/>
    <lineage>
        <taxon>Bacteria</taxon>
        <taxon>Bacillati</taxon>
        <taxon>Bacillota</taxon>
        <taxon>Clostridia</taxon>
        <taxon>Eubacteriales</taxon>
        <taxon>Eubacteriaceae</taxon>
        <taxon>Eubacterium</taxon>
    </lineage>
</organism>
<dbReference type="PANTHER" id="PTHR34296:SF2">
    <property type="entry name" value="ABC TRANSPORTER GUANOSINE-BINDING PROTEIN NUPN"/>
    <property type="match status" value="1"/>
</dbReference>
<dbReference type="InterPro" id="IPR003760">
    <property type="entry name" value="PnrA-like"/>
</dbReference>
<evidence type="ECO:0000256" key="2">
    <source>
        <dbReference type="ARBA" id="ARBA00022475"/>
    </source>
</evidence>
<reference evidence="9" key="2">
    <citation type="submission" date="2021-04" db="EMBL/GenBank/DDBJ databases">
        <authorList>
            <person name="Gilroy R."/>
        </authorList>
    </citation>
    <scope>NUCLEOTIDE SEQUENCE</scope>
    <source>
        <strain evidence="9">421</strain>
    </source>
</reference>
<evidence type="ECO:0000259" key="8">
    <source>
        <dbReference type="Pfam" id="PF18998"/>
    </source>
</evidence>
<evidence type="ECO:0000256" key="1">
    <source>
        <dbReference type="ARBA" id="ARBA00004236"/>
    </source>
</evidence>
<feature type="domain" description="Bacterial repeat" evidence="8">
    <location>
        <begin position="250"/>
        <end position="298"/>
    </location>
</feature>
<keyword evidence="3 6" id="KW-0732">Signal</keyword>
<accession>A0A9D1RCV3</accession>
<dbReference type="Gene3D" id="3.40.50.2300">
    <property type="match status" value="2"/>
</dbReference>
<evidence type="ECO:0000256" key="4">
    <source>
        <dbReference type="ARBA" id="ARBA00023136"/>
    </source>
</evidence>
<evidence type="ECO:0000259" key="7">
    <source>
        <dbReference type="Pfam" id="PF02608"/>
    </source>
</evidence>
<evidence type="ECO:0000256" key="6">
    <source>
        <dbReference type="SAM" id="SignalP"/>
    </source>
</evidence>
<dbReference type="InterPro" id="IPR050957">
    <property type="entry name" value="BMP_lipoprotein"/>
</dbReference>
<evidence type="ECO:0000256" key="5">
    <source>
        <dbReference type="ARBA" id="ARBA00023288"/>
    </source>
</evidence>
<name>A0A9D1RCV3_9FIRM</name>
<feature type="domain" description="Bacterial repeat" evidence="8">
    <location>
        <begin position="329"/>
        <end position="380"/>
    </location>
</feature>
<dbReference type="PROSITE" id="PS51257">
    <property type="entry name" value="PROKAR_LIPOPROTEIN"/>
    <property type="match status" value="1"/>
</dbReference>
<sequence>MKKVVSSLLCFAMVLSCVFAFAGCSNNSQDLTYDIVMITDGGTVNDGAYNESAWSGITSYVEEVNASAAEGEEITYRYYQPPVEEEETLSTEAAIRYIELAVERGAQYIVLPTDVFEVAVYETSRQFSDVNFILVDGTPHAQGDETDAYIQNVMTVSFDALQSGFLAGYDAVISGNTKLGYFGSVNSDSSSSYGAGFVQGAQYAADQLGIPVTMDYADYDSPLLDYNYDFTLTANYVPIDESSEDVYIVQVENGSGSGTYTWGQNVTITADPAPEGMVFDHWECVSNTEGVRDSKVNISSDDEPEMNLLVEECDCTITAVYAEAPSATYPVTVNYEDGTVYSTQYIMAGESCNVIAPSPQSGMVFDHWEISDEGEDVIDDINARDTWVHVSDATQDITLTPVYVESEAPTFDVTVVTGEGGNGESTGSGSYVTGDVVSVVAAVPQEGYIFSHWSTSDEDGFSTDIVMDNEYFPSTTYTMVNRYQALVEKMFDEGVSAVYAGGNPECNAVSDATWNYSYSKLGIGAENWQTTWENYLTTTVKDYGSAVKACLQDFRGGFNYTGDCSNNGVYLSTVAEENQQAYDAVYSALANGTVTVTGVAPGADVRQVVNSNCFTLDYWITLDAPVQYNTQTAAE</sequence>
<gene>
    <name evidence="9" type="ORF">IAA48_02275</name>
</gene>
<evidence type="ECO:0000313" key="9">
    <source>
        <dbReference type="EMBL" id="HIW85299.1"/>
    </source>
</evidence>
<comment type="caution">
    <text evidence="9">The sequence shown here is derived from an EMBL/GenBank/DDBJ whole genome shotgun (WGS) entry which is preliminary data.</text>
</comment>
<protein>
    <submittedName>
        <fullName evidence="9">BMP family ABC transporter substrate-binding protein</fullName>
    </submittedName>
</protein>
<evidence type="ECO:0000313" key="10">
    <source>
        <dbReference type="Proteomes" id="UP000824205"/>
    </source>
</evidence>
<feature type="signal peptide" evidence="6">
    <location>
        <begin position="1"/>
        <end position="22"/>
    </location>
</feature>
<proteinExistence type="predicted"/>
<dbReference type="Proteomes" id="UP000824205">
    <property type="component" value="Unassembled WGS sequence"/>
</dbReference>
<keyword evidence="5" id="KW-0449">Lipoprotein</keyword>
<reference evidence="9" key="1">
    <citation type="journal article" date="2021" name="PeerJ">
        <title>Extensive microbial diversity within the chicken gut microbiome revealed by metagenomics and culture.</title>
        <authorList>
            <person name="Gilroy R."/>
            <person name="Ravi A."/>
            <person name="Getino M."/>
            <person name="Pursley I."/>
            <person name="Horton D.L."/>
            <person name="Alikhan N.F."/>
            <person name="Baker D."/>
            <person name="Gharbi K."/>
            <person name="Hall N."/>
            <person name="Watson M."/>
            <person name="Adriaenssens E.M."/>
            <person name="Foster-Nyarko E."/>
            <person name="Jarju S."/>
            <person name="Secka A."/>
            <person name="Antonio M."/>
            <person name="Oren A."/>
            <person name="Chaudhuri R.R."/>
            <person name="La Ragione R."/>
            <person name="Hildebrand F."/>
            <person name="Pallen M.J."/>
        </authorList>
    </citation>
    <scope>NUCLEOTIDE SEQUENCE</scope>
    <source>
        <strain evidence="9">421</strain>
    </source>
</reference>
<feature type="domain" description="ABC transporter substrate-binding protein PnrA-like" evidence="7">
    <location>
        <begin position="36"/>
        <end position="209"/>
    </location>
</feature>
<feature type="domain" description="Bacterial repeat" evidence="8">
    <location>
        <begin position="414"/>
        <end position="469"/>
    </location>
</feature>
<evidence type="ECO:0000256" key="3">
    <source>
        <dbReference type="ARBA" id="ARBA00022729"/>
    </source>
</evidence>
<keyword evidence="2" id="KW-1003">Cell membrane</keyword>
<dbReference type="AlphaFoldDB" id="A0A9D1RCV3"/>
<dbReference type="GO" id="GO:0005886">
    <property type="term" value="C:plasma membrane"/>
    <property type="evidence" value="ECO:0007669"/>
    <property type="project" value="UniProtKB-SubCell"/>
</dbReference>
<dbReference type="Pfam" id="PF18998">
    <property type="entry name" value="Flg_new_2"/>
    <property type="match status" value="3"/>
</dbReference>
<feature type="chain" id="PRO_5038628038" evidence="6">
    <location>
        <begin position="23"/>
        <end position="635"/>
    </location>
</feature>
<dbReference type="EMBL" id="DXGE01000011">
    <property type="protein sequence ID" value="HIW85299.1"/>
    <property type="molecule type" value="Genomic_DNA"/>
</dbReference>
<keyword evidence="4" id="KW-0472">Membrane</keyword>
<dbReference type="PANTHER" id="PTHR34296">
    <property type="entry name" value="TRANSCRIPTIONAL ACTIVATOR PROTEIN MED"/>
    <property type="match status" value="1"/>
</dbReference>